<dbReference type="SUPFAM" id="SSF54211">
    <property type="entry name" value="Ribosomal protein S5 domain 2-like"/>
    <property type="match status" value="1"/>
</dbReference>
<comment type="similarity">
    <text evidence="1 11">Belongs to the GHMP kinase family. GalK subfamily.</text>
</comment>
<evidence type="ECO:0000256" key="9">
    <source>
        <dbReference type="ARBA" id="ARBA00023144"/>
    </source>
</evidence>
<keyword evidence="2 11" id="KW-0963">Cytoplasm</keyword>
<comment type="function">
    <text evidence="11">Catalyzes the transfer of the gamma-phosphate of ATP to D-galactose to form alpha-D-galactose-1-phosphate (Gal-1-P).</text>
</comment>
<dbReference type="EC" id="2.7.1.6" evidence="11 12"/>
<sequence>MIESLKEEFKRIYKETPQYIFFAPGRVNLIGEHTDYNGGMALPAAISQGTWLLVSPNNKNKFVLRTLNLDDYAEVLVSPHYRPTNIAWVNYPLGLISRFTQEASGNISGLNMLFSGNIPQGAGLSSSASIEMATALALNRIFQGGLEKIELVKMALEAENNFVGVNCGILDQYAVTFGEKDTALALDCSTVTHRPVPCKLGEYTLLVINTNKSRSLTESKYNERFAQCREALSLLQQESSLQSLCELSPAQFENLQYLIPDPVIARRARHVVEENARVNLAANALNKGDIELLGQLMFDSHASLRELYEVTGRELDLIVELSQRKGVAGARMTGAGFGGSAIALVHQAELKNYCCHLIKAYEKVIGYEPQIFPVKIEGGVRQL</sequence>
<comment type="catalytic activity">
    <reaction evidence="11">
        <text>alpha-D-galactose + ATP = alpha-D-galactose 1-phosphate + ADP + H(+)</text>
        <dbReference type="Rhea" id="RHEA:13553"/>
        <dbReference type="ChEBI" id="CHEBI:15378"/>
        <dbReference type="ChEBI" id="CHEBI:28061"/>
        <dbReference type="ChEBI" id="CHEBI:30616"/>
        <dbReference type="ChEBI" id="CHEBI:58336"/>
        <dbReference type="ChEBI" id="CHEBI:456216"/>
        <dbReference type="EC" id="2.7.1.6"/>
    </reaction>
</comment>
<dbReference type="AlphaFoldDB" id="A0A4R3KVJ2"/>
<evidence type="ECO:0000259" key="15">
    <source>
        <dbReference type="Pfam" id="PF10509"/>
    </source>
</evidence>
<evidence type="ECO:0000256" key="11">
    <source>
        <dbReference type="HAMAP-Rule" id="MF_00246"/>
    </source>
</evidence>
<dbReference type="HAMAP" id="MF_00246">
    <property type="entry name" value="Galactokinase"/>
    <property type="match status" value="1"/>
</dbReference>
<comment type="subcellular location">
    <subcellularLocation>
        <location evidence="11">Cytoplasm</location>
    </subcellularLocation>
</comment>
<accession>A0A4R3KVJ2</accession>
<evidence type="ECO:0000256" key="6">
    <source>
        <dbReference type="ARBA" id="ARBA00022777"/>
    </source>
</evidence>
<evidence type="ECO:0000256" key="7">
    <source>
        <dbReference type="ARBA" id="ARBA00022840"/>
    </source>
</evidence>
<keyword evidence="3 11" id="KW-0808">Transferase</keyword>
<dbReference type="GO" id="GO:0000287">
    <property type="term" value="F:magnesium ion binding"/>
    <property type="evidence" value="ECO:0007669"/>
    <property type="project" value="UniProtKB-UniRule"/>
</dbReference>
<dbReference type="UniPathway" id="UPA00214"/>
<dbReference type="SUPFAM" id="SSF55060">
    <property type="entry name" value="GHMP Kinase, C-terminal domain"/>
    <property type="match status" value="1"/>
</dbReference>
<evidence type="ECO:0000256" key="8">
    <source>
        <dbReference type="ARBA" id="ARBA00022842"/>
    </source>
</evidence>
<dbReference type="InterPro" id="IPR020568">
    <property type="entry name" value="Ribosomal_Su5_D2-typ_SF"/>
</dbReference>
<dbReference type="PANTHER" id="PTHR10457">
    <property type="entry name" value="MEVALONATE KINASE/GALACTOKINASE"/>
    <property type="match status" value="1"/>
</dbReference>
<dbReference type="EMBL" id="SMAD01000002">
    <property type="protein sequence ID" value="TCS89168.1"/>
    <property type="molecule type" value="Genomic_DNA"/>
</dbReference>
<dbReference type="FunFam" id="3.30.230.10:FF:000017">
    <property type="entry name" value="Galactokinase"/>
    <property type="match status" value="1"/>
</dbReference>
<keyword evidence="10 11" id="KW-0119">Carbohydrate metabolism</keyword>
<evidence type="ECO:0000313" key="17">
    <source>
        <dbReference type="Proteomes" id="UP000295807"/>
    </source>
</evidence>
<feature type="binding site" evidence="11">
    <location>
        <position position="159"/>
    </location>
    <ligand>
        <name>Mg(2+)</name>
        <dbReference type="ChEBI" id="CHEBI:18420"/>
    </ligand>
</feature>
<dbReference type="GO" id="GO:0005524">
    <property type="term" value="F:ATP binding"/>
    <property type="evidence" value="ECO:0007669"/>
    <property type="project" value="UniProtKB-UniRule"/>
</dbReference>
<dbReference type="Pfam" id="PF08544">
    <property type="entry name" value="GHMP_kinases_C"/>
    <property type="match status" value="1"/>
</dbReference>
<keyword evidence="4 11" id="KW-0479">Metal-binding</keyword>
<evidence type="ECO:0000256" key="12">
    <source>
        <dbReference type="NCBIfam" id="TIGR00131"/>
    </source>
</evidence>
<dbReference type="PRINTS" id="PR00959">
    <property type="entry name" value="MEVGALKINASE"/>
</dbReference>
<dbReference type="InterPro" id="IPR013750">
    <property type="entry name" value="GHMP_kinase_C_dom"/>
</dbReference>
<feature type="binding site" evidence="11">
    <location>
        <position position="221"/>
    </location>
    <ligand>
        <name>substrate</name>
    </ligand>
</feature>
<dbReference type="PRINTS" id="PR00473">
    <property type="entry name" value="GALCTOKINASE"/>
</dbReference>
<feature type="binding site" evidence="11">
    <location>
        <begin position="32"/>
        <end position="35"/>
    </location>
    <ligand>
        <name>substrate</name>
    </ligand>
</feature>
<dbReference type="Pfam" id="PF00288">
    <property type="entry name" value="GHMP_kinases_N"/>
    <property type="match status" value="1"/>
</dbReference>
<organism evidence="16 17">
    <name type="scientific">Anseongella ginsenosidimutans</name>
    <dbReference type="NCBI Taxonomy" id="496056"/>
    <lineage>
        <taxon>Bacteria</taxon>
        <taxon>Pseudomonadati</taxon>
        <taxon>Bacteroidota</taxon>
        <taxon>Sphingobacteriia</taxon>
        <taxon>Sphingobacteriales</taxon>
        <taxon>Sphingobacteriaceae</taxon>
        <taxon>Anseongella</taxon>
    </lineage>
</organism>
<gene>
    <name evidence="11" type="primary">galK</name>
    <name evidence="16" type="ORF">EDD80_102362</name>
</gene>
<dbReference type="NCBIfam" id="NF003705">
    <property type="entry name" value="PRK05322.1"/>
    <property type="match status" value="1"/>
</dbReference>
<feature type="binding site" evidence="11">
    <location>
        <position position="127"/>
    </location>
    <ligand>
        <name>Mg(2+)</name>
        <dbReference type="ChEBI" id="CHEBI:18420"/>
    </ligand>
</feature>
<feature type="active site" description="Proton acceptor" evidence="11">
    <location>
        <position position="171"/>
    </location>
</feature>
<keyword evidence="7 11" id="KW-0067">ATP-binding</keyword>
<dbReference type="InterPro" id="IPR019539">
    <property type="entry name" value="GalKase_N"/>
</dbReference>
<dbReference type="NCBIfam" id="TIGR00131">
    <property type="entry name" value="gal_kin"/>
    <property type="match status" value="1"/>
</dbReference>
<feature type="domain" description="GHMP kinase N-terminal" evidence="13">
    <location>
        <begin position="90"/>
        <end position="178"/>
    </location>
</feature>
<dbReference type="Pfam" id="PF10509">
    <property type="entry name" value="GalKase_gal_bdg"/>
    <property type="match status" value="1"/>
</dbReference>
<keyword evidence="9 11" id="KW-0299">Galactose metabolism</keyword>
<protein>
    <recommendedName>
        <fullName evidence="11 12">Galactokinase</fullName>
        <ecNumber evidence="11 12">2.7.1.6</ecNumber>
    </recommendedName>
    <alternativeName>
        <fullName evidence="11">Galactose kinase</fullName>
    </alternativeName>
</protein>
<dbReference type="FunFam" id="3.30.70.890:FF:000001">
    <property type="entry name" value="Galactokinase"/>
    <property type="match status" value="1"/>
</dbReference>
<evidence type="ECO:0000256" key="4">
    <source>
        <dbReference type="ARBA" id="ARBA00022723"/>
    </source>
</evidence>
<feature type="domain" description="Galactokinase N-terminal" evidence="15">
    <location>
        <begin position="7"/>
        <end position="56"/>
    </location>
</feature>
<proteinExistence type="inferred from homology"/>
<evidence type="ECO:0000256" key="3">
    <source>
        <dbReference type="ARBA" id="ARBA00022679"/>
    </source>
</evidence>
<dbReference type="Proteomes" id="UP000295807">
    <property type="component" value="Unassembled WGS sequence"/>
</dbReference>
<dbReference type="RefSeq" id="WP_132128253.1">
    <property type="nucleotide sequence ID" value="NZ_CP042432.1"/>
</dbReference>
<dbReference type="PANTHER" id="PTHR10457:SF7">
    <property type="entry name" value="GALACTOKINASE-RELATED"/>
    <property type="match status" value="1"/>
</dbReference>
<dbReference type="InterPro" id="IPR019741">
    <property type="entry name" value="Galactokinase_CS"/>
</dbReference>
<keyword evidence="5 11" id="KW-0547">Nucleotide-binding</keyword>
<dbReference type="GO" id="GO:0005829">
    <property type="term" value="C:cytosol"/>
    <property type="evidence" value="ECO:0007669"/>
    <property type="project" value="TreeGrafter"/>
</dbReference>
<dbReference type="InterPro" id="IPR006206">
    <property type="entry name" value="Mevalonate/galactokinase"/>
</dbReference>
<dbReference type="PROSITE" id="PS00627">
    <property type="entry name" value="GHMP_KINASES_ATP"/>
    <property type="match status" value="1"/>
</dbReference>
<dbReference type="GO" id="GO:0004335">
    <property type="term" value="F:galactokinase activity"/>
    <property type="evidence" value="ECO:0007669"/>
    <property type="project" value="UniProtKB-UniRule"/>
</dbReference>
<reference evidence="16 17" key="1">
    <citation type="submission" date="2019-03" db="EMBL/GenBank/DDBJ databases">
        <title>Genomic Encyclopedia of Type Strains, Phase IV (KMG-IV): sequencing the most valuable type-strain genomes for metagenomic binning, comparative biology and taxonomic classification.</title>
        <authorList>
            <person name="Goeker M."/>
        </authorList>
    </citation>
    <scope>NUCLEOTIDE SEQUENCE [LARGE SCALE GENOMIC DNA]</scope>
    <source>
        <strain evidence="16 17">DSM 21100</strain>
    </source>
</reference>
<keyword evidence="6 11" id="KW-0418">Kinase</keyword>
<evidence type="ECO:0000313" key="16">
    <source>
        <dbReference type="EMBL" id="TCS89168.1"/>
    </source>
</evidence>
<dbReference type="InterPro" id="IPR000705">
    <property type="entry name" value="Galactokinase"/>
</dbReference>
<dbReference type="OrthoDB" id="250531at2"/>
<evidence type="ECO:0000256" key="10">
    <source>
        <dbReference type="ARBA" id="ARBA00023277"/>
    </source>
</evidence>
<evidence type="ECO:0000259" key="13">
    <source>
        <dbReference type="Pfam" id="PF00288"/>
    </source>
</evidence>
<dbReference type="InterPro" id="IPR014721">
    <property type="entry name" value="Ribsml_uS5_D2-typ_fold_subgr"/>
</dbReference>
<name>A0A4R3KVJ2_9SPHI</name>
<evidence type="ECO:0000256" key="2">
    <source>
        <dbReference type="ARBA" id="ARBA00022490"/>
    </source>
</evidence>
<comment type="caution">
    <text evidence="11">Lacks conserved residue(s) required for the propagation of feature annotation.</text>
</comment>
<dbReference type="InterPro" id="IPR022963">
    <property type="entry name" value="Galactokinase_bac"/>
</dbReference>
<dbReference type="InterPro" id="IPR036554">
    <property type="entry name" value="GHMP_kinase_C_sf"/>
</dbReference>
<keyword evidence="8 11" id="KW-0460">Magnesium</keyword>
<evidence type="ECO:0000256" key="1">
    <source>
        <dbReference type="ARBA" id="ARBA00006566"/>
    </source>
</evidence>
<feature type="domain" description="GHMP kinase C-terminal" evidence="14">
    <location>
        <begin position="284"/>
        <end position="351"/>
    </location>
</feature>
<feature type="site" description="Transition state stabilizer" evidence="11">
    <location>
        <position position="26"/>
    </location>
</feature>
<dbReference type="PIRSF" id="PIRSF000530">
    <property type="entry name" value="Galactokinase"/>
    <property type="match status" value="1"/>
</dbReference>
<feature type="binding site" evidence="11">
    <location>
        <begin position="121"/>
        <end position="127"/>
    </location>
    <ligand>
        <name>ATP</name>
        <dbReference type="ChEBI" id="CHEBI:30616"/>
    </ligand>
</feature>
<dbReference type="GO" id="GO:0006012">
    <property type="term" value="P:galactose metabolic process"/>
    <property type="evidence" value="ECO:0007669"/>
    <property type="project" value="UniProtKB-UniRule"/>
</dbReference>
<dbReference type="InterPro" id="IPR006204">
    <property type="entry name" value="GHMP_kinase_N_dom"/>
</dbReference>
<keyword evidence="17" id="KW-1185">Reference proteome</keyword>
<dbReference type="Gene3D" id="3.30.230.10">
    <property type="match status" value="1"/>
</dbReference>
<dbReference type="InterPro" id="IPR006203">
    <property type="entry name" value="GHMP_knse_ATP-bd_CS"/>
</dbReference>
<comment type="caution">
    <text evidence="16">The sequence shown here is derived from an EMBL/GenBank/DDBJ whole genome shotgun (WGS) entry which is preliminary data.</text>
</comment>
<dbReference type="PROSITE" id="PS00106">
    <property type="entry name" value="GALACTOKINASE"/>
    <property type="match status" value="1"/>
</dbReference>
<comment type="pathway">
    <text evidence="11">Carbohydrate metabolism; galactose metabolism.</text>
</comment>
<evidence type="ECO:0000256" key="5">
    <source>
        <dbReference type="ARBA" id="ARBA00022741"/>
    </source>
</evidence>
<evidence type="ECO:0000259" key="14">
    <source>
        <dbReference type="Pfam" id="PF08544"/>
    </source>
</evidence>
<dbReference type="Gene3D" id="3.30.70.890">
    <property type="entry name" value="GHMP kinase, C-terminal domain"/>
    <property type="match status" value="1"/>
</dbReference>